<dbReference type="Pfam" id="PF01627">
    <property type="entry name" value="Hpt"/>
    <property type="match status" value="1"/>
</dbReference>
<feature type="domain" description="HPt" evidence="15">
    <location>
        <begin position="2"/>
        <end position="105"/>
    </location>
</feature>
<name>A0A4P2VNG9_FLUSA</name>
<evidence type="ECO:0000256" key="12">
    <source>
        <dbReference type="PROSITE-ProRule" id="PRU00110"/>
    </source>
</evidence>
<evidence type="ECO:0000256" key="11">
    <source>
        <dbReference type="ARBA" id="ARBA00035100"/>
    </source>
</evidence>
<dbReference type="PROSITE" id="PS50894">
    <property type="entry name" value="HPT"/>
    <property type="match status" value="1"/>
</dbReference>
<reference evidence="16 17" key="1">
    <citation type="submission" date="2018-12" db="EMBL/GenBank/DDBJ databases">
        <title>Rubrispira sanarue gen. nov., sp., nov., a member of the order Silvanigrellales, isolated from a brackish lake in Hamamatsu Japan.</title>
        <authorList>
            <person name="Maejima Y."/>
            <person name="Iino T."/>
            <person name="Muraguchi Y."/>
            <person name="Fukuda K."/>
            <person name="Nojiri H."/>
            <person name="Ohkuma M."/>
            <person name="Moriuchi R."/>
            <person name="Dohra H."/>
            <person name="Kimbara K."/>
            <person name="Shintani M."/>
        </authorList>
    </citation>
    <scope>NUCLEOTIDE SEQUENCE [LARGE SCALE GENOMIC DNA]</scope>
    <source>
        <strain evidence="16 17">RF1110005</strain>
    </source>
</reference>
<keyword evidence="8" id="KW-0418">Kinase</keyword>
<dbReference type="SUPFAM" id="SSF50341">
    <property type="entry name" value="CheW-like"/>
    <property type="match status" value="1"/>
</dbReference>
<evidence type="ECO:0000259" key="14">
    <source>
        <dbReference type="PROSITE" id="PS50851"/>
    </source>
</evidence>
<dbReference type="KEGG" id="sbf:JCM31447_21310"/>
<evidence type="ECO:0000259" key="13">
    <source>
        <dbReference type="PROSITE" id="PS50109"/>
    </source>
</evidence>
<dbReference type="SUPFAM" id="SSF47384">
    <property type="entry name" value="Homodimeric domain of signal transducing histidine kinase"/>
    <property type="match status" value="1"/>
</dbReference>
<dbReference type="InterPro" id="IPR036097">
    <property type="entry name" value="HisK_dim/P_sf"/>
</dbReference>
<dbReference type="Gene3D" id="1.20.120.160">
    <property type="entry name" value="HPT domain"/>
    <property type="match status" value="1"/>
</dbReference>
<evidence type="ECO:0000313" key="17">
    <source>
        <dbReference type="Proteomes" id="UP000291236"/>
    </source>
</evidence>
<evidence type="ECO:0000256" key="4">
    <source>
        <dbReference type="ARBA" id="ARBA00022500"/>
    </source>
</evidence>
<keyword evidence="17" id="KW-1185">Reference proteome</keyword>
<evidence type="ECO:0000256" key="1">
    <source>
        <dbReference type="ARBA" id="ARBA00000085"/>
    </source>
</evidence>
<keyword evidence="9" id="KW-0067">ATP-binding</keyword>
<dbReference type="OrthoDB" id="5289430at2"/>
<evidence type="ECO:0000259" key="15">
    <source>
        <dbReference type="PROSITE" id="PS50894"/>
    </source>
</evidence>
<dbReference type="SMART" id="SM00387">
    <property type="entry name" value="HATPase_c"/>
    <property type="match status" value="1"/>
</dbReference>
<dbReference type="Pfam" id="PF02895">
    <property type="entry name" value="H-kinase_dim"/>
    <property type="match status" value="1"/>
</dbReference>
<proteinExistence type="predicted"/>
<dbReference type="PANTHER" id="PTHR43395">
    <property type="entry name" value="SENSOR HISTIDINE KINASE CHEA"/>
    <property type="match status" value="1"/>
</dbReference>
<dbReference type="PROSITE" id="PS50851">
    <property type="entry name" value="CHEW"/>
    <property type="match status" value="1"/>
</dbReference>
<feature type="modified residue" description="Phosphohistidine" evidence="12">
    <location>
        <position position="48"/>
    </location>
</feature>
<comment type="function">
    <text evidence="11">Involved in the transmission of sensory signals from the chemoreceptors to the flagellar motors. CheA is autophosphorylated; it can transfer its phosphate group to either CheB or CheY.</text>
</comment>
<comment type="catalytic activity">
    <reaction evidence="1">
        <text>ATP + protein L-histidine = ADP + protein N-phospho-L-histidine.</text>
        <dbReference type="EC" id="2.7.13.3"/>
    </reaction>
</comment>
<dbReference type="InterPro" id="IPR036061">
    <property type="entry name" value="CheW-like_dom_sf"/>
</dbReference>
<dbReference type="GO" id="GO:0005737">
    <property type="term" value="C:cytoplasm"/>
    <property type="evidence" value="ECO:0007669"/>
    <property type="project" value="InterPro"/>
</dbReference>
<dbReference type="Gene3D" id="3.30.565.10">
    <property type="entry name" value="Histidine kinase-like ATPase, C-terminal domain"/>
    <property type="match status" value="1"/>
</dbReference>
<dbReference type="InterPro" id="IPR004358">
    <property type="entry name" value="Sig_transdc_His_kin-like_C"/>
</dbReference>
<dbReference type="RefSeq" id="WP_130610036.1">
    <property type="nucleotide sequence ID" value="NZ_AP019368.1"/>
</dbReference>
<dbReference type="SMART" id="SM01231">
    <property type="entry name" value="H-kinase_dim"/>
    <property type="match status" value="1"/>
</dbReference>
<dbReference type="InterPro" id="IPR005467">
    <property type="entry name" value="His_kinase_dom"/>
</dbReference>
<dbReference type="FunFam" id="3.30.565.10:FF:000016">
    <property type="entry name" value="Chemotaxis protein CheA, putative"/>
    <property type="match status" value="1"/>
</dbReference>
<gene>
    <name evidence="16" type="ORF">JCM31447_21310</name>
</gene>
<dbReference type="InterPro" id="IPR036890">
    <property type="entry name" value="HATPase_C_sf"/>
</dbReference>
<dbReference type="InterPro" id="IPR051315">
    <property type="entry name" value="Bact_Chemotaxis_CheA"/>
</dbReference>
<dbReference type="InterPro" id="IPR003594">
    <property type="entry name" value="HATPase_dom"/>
</dbReference>
<dbReference type="SMART" id="SM00073">
    <property type="entry name" value="HPT"/>
    <property type="match status" value="1"/>
</dbReference>
<sequence length="581" mass="65457">MDEDFELELRKVFLREADINLEEAEEAYLQFSQNPPSELLARCFRLAHNLKGSAKAVGFSDIAEILHRLESFLLKLKNKELNVSQKITNILLATNDKLKFIVEQIKINTDYKIDTKNIIAEIDQIQSEESGLPIGNAPNESQDLKEGDIFVLYDINEVEEAKNNILSNKIEEITKQKINTTKKIINEEVIRVSLNKIEKLQNYIGEIVIIESMLEEQIKQESNQNLKNYYRLLKKTTKEVQEIIMGLRLVPIKPAFQKLLRTARDTSAQLGKTVNVTFVGENTELDKFILDELSDPLMHMIRNAIDHGIEDNDERVAKEKMREGNISVNASHESGNLVITVADDGKGLNPTQIYESAVKKGVISEDVKLTDSQCYELIFAPGFSTKTETTEISGRGVGMDVVKTNIEKLNRKIEISSVLNMGTNFKIKIPLSVGIMEAFIAEISNQKFIIPVQQVIECLSLRKSNLTYLTGIENIIKLRDEEISVIDLSLGLNLHKKKEEKLKDRVIFIVQANAIKIGAIVDKVISIQSVVTKNLGEELRCESGIIGSVILGDGKVVPILEISQLVNSRNFQNNLQKSISR</sequence>
<keyword evidence="10" id="KW-0902">Two-component regulatory system</keyword>
<dbReference type="InterPro" id="IPR008207">
    <property type="entry name" value="Sig_transdc_His_kin_Hpt_dom"/>
</dbReference>
<evidence type="ECO:0000256" key="2">
    <source>
        <dbReference type="ARBA" id="ARBA00012438"/>
    </source>
</evidence>
<accession>A0A4P2VNG9</accession>
<dbReference type="GO" id="GO:0000155">
    <property type="term" value="F:phosphorelay sensor kinase activity"/>
    <property type="evidence" value="ECO:0007669"/>
    <property type="project" value="InterPro"/>
</dbReference>
<evidence type="ECO:0000256" key="3">
    <source>
        <dbReference type="ARBA" id="ARBA00021495"/>
    </source>
</evidence>
<feature type="domain" description="CheW-like" evidence="14">
    <location>
        <begin position="435"/>
        <end position="571"/>
    </location>
</feature>
<dbReference type="PROSITE" id="PS50109">
    <property type="entry name" value="HIS_KIN"/>
    <property type="match status" value="1"/>
</dbReference>
<feature type="domain" description="Histidine kinase" evidence="13">
    <location>
        <begin position="195"/>
        <end position="433"/>
    </location>
</feature>
<dbReference type="InterPro" id="IPR004105">
    <property type="entry name" value="CheA-like_dim"/>
</dbReference>
<dbReference type="InterPro" id="IPR037006">
    <property type="entry name" value="CheA-like_homodim_sf"/>
</dbReference>
<dbReference type="EC" id="2.7.13.3" evidence="2"/>
<evidence type="ECO:0000256" key="7">
    <source>
        <dbReference type="ARBA" id="ARBA00022741"/>
    </source>
</evidence>
<evidence type="ECO:0000256" key="9">
    <source>
        <dbReference type="ARBA" id="ARBA00022840"/>
    </source>
</evidence>
<evidence type="ECO:0000256" key="5">
    <source>
        <dbReference type="ARBA" id="ARBA00022553"/>
    </source>
</evidence>
<dbReference type="AlphaFoldDB" id="A0A4P2VNG9"/>
<dbReference type="SUPFAM" id="SSF55874">
    <property type="entry name" value="ATPase domain of HSP90 chaperone/DNA topoisomerase II/histidine kinase"/>
    <property type="match status" value="1"/>
</dbReference>
<keyword evidence="5 12" id="KW-0597">Phosphoprotein</keyword>
<evidence type="ECO:0000256" key="10">
    <source>
        <dbReference type="ARBA" id="ARBA00023012"/>
    </source>
</evidence>
<dbReference type="SUPFAM" id="SSF47226">
    <property type="entry name" value="Histidine-containing phosphotransfer domain, HPT domain"/>
    <property type="match status" value="1"/>
</dbReference>
<dbReference type="CDD" id="cd00088">
    <property type="entry name" value="HPT"/>
    <property type="match status" value="1"/>
</dbReference>
<dbReference type="InterPro" id="IPR002545">
    <property type="entry name" value="CheW-lke_dom"/>
</dbReference>
<dbReference type="GO" id="GO:0006935">
    <property type="term" value="P:chemotaxis"/>
    <property type="evidence" value="ECO:0007669"/>
    <property type="project" value="UniProtKB-KW"/>
</dbReference>
<keyword evidence="7" id="KW-0547">Nucleotide-binding</keyword>
<dbReference type="Pfam" id="PF01584">
    <property type="entry name" value="CheW"/>
    <property type="match status" value="1"/>
</dbReference>
<dbReference type="InterPro" id="IPR036641">
    <property type="entry name" value="HPT_dom_sf"/>
</dbReference>
<dbReference type="EMBL" id="AP019368">
    <property type="protein sequence ID" value="BBH53684.1"/>
    <property type="molecule type" value="Genomic_DNA"/>
</dbReference>
<dbReference type="SMART" id="SM00260">
    <property type="entry name" value="CheW"/>
    <property type="match status" value="1"/>
</dbReference>
<evidence type="ECO:0000256" key="6">
    <source>
        <dbReference type="ARBA" id="ARBA00022679"/>
    </source>
</evidence>
<dbReference type="Pfam" id="PF02518">
    <property type="entry name" value="HATPase_c"/>
    <property type="match status" value="1"/>
</dbReference>
<keyword evidence="4" id="KW-0145">Chemotaxis</keyword>
<dbReference type="Proteomes" id="UP000291236">
    <property type="component" value="Chromosome"/>
</dbReference>
<organism evidence="16 17">
    <name type="scientific">Fluviispira sanaruensis</name>
    <dbReference type="NCBI Taxonomy" id="2493639"/>
    <lineage>
        <taxon>Bacteria</taxon>
        <taxon>Pseudomonadati</taxon>
        <taxon>Bdellovibrionota</taxon>
        <taxon>Oligoflexia</taxon>
        <taxon>Silvanigrellales</taxon>
        <taxon>Silvanigrellaceae</taxon>
        <taxon>Fluviispira</taxon>
    </lineage>
</organism>
<dbReference type="Gene3D" id="2.30.30.40">
    <property type="entry name" value="SH3 Domains"/>
    <property type="match status" value="1"/>
</dbReference>
<dbReference type="PANTHER" id="PTHR43395:SF10">
    <property type="entry name" value="CHEMOTAXIS PROTEIN CHEA"/>
    <property type="match status" value="1"/>
</dbReference>
<evidence type="ECO:0000256" key="8">
    <source>
        <dbReference type="ARBA" id="ARBA00022777"/>
    </source>
</evidence>
<protein>
    <recommendedName>
        <fullName evidence="3">Chemotaxis protein CheA</fullName>
        <ecNumber evidence="2">2.7.13.3</ecNumber>
    </recommendedName>
</protein>
<dbReference type="Gene3D" id="1.10.287.560">
    <property type="entry name" value="Histidine kinase CheA-like, homodimeric domain"/>
    <property type="match status" value="1"/>
</dbReference>
<dbReference type="PRINTS" id="PR00344">
    <property type="entry name" value="BCTRLSENSOR"/>
</dbReference>
<dbReference type="GO" id="GO:0005524">
    <property type="term" value="F:ATP binding"/>
    <property type="evidence" value="ECO:0007669"/>
    <property type="project" value="UniProtKB-KW"/>
</dbReference>
<evidence type="ECO:0000313" key="16">
    <source>
        <dbReference type="EMBL" id="BBH53684.1"/>
    </source>
</evidence>
<keyword evidence="6" id="KW-0808">Transferase</keyword>